<evidence type="ECO:0000256" key="1">
    <source>
        <dbReference type="SAM" id="SignalP"/>
    </source>
</evidence>
<dbReference type="AlphaFoldDB" id="F2LC67"/>
<sequence>MKSAILFLLFSVFEMSAAHAAGLCKAEEVTVFNCDLKENHKIVSICASSDMSEKLGYLQYRYGKKDAIELVFPKNFDNSKTQFGYDEYSRSDLSTFVVGFENGGYRYEISETTEGGDEGVMHRNLLVSSLSGKRGAKLTCLDNKNTVSNISTLDQVLKCDKKHEIVDGSCE</sequence>
<organism evidence="2 3">
    <name type="scientific">Burkholderia gladioli (strain BSR3)</name>
    <dbReference type="NCBI Taxonomy" id="999541"/>
    <lineage>
        <taxon>Bacteria</taxon>
        <taxon>Pseudomonadati</taxon>
        <taxon>Pseudomonadota</taxon>
        <taxon>Betaproteobacteria</taxon>
        <taxon>Burkholderiales</taxon>
        <taxon>Burkholderiaceae</taxon>
        <taxon>Burkholderia</taxon>
    </lineage>
</organism>
<accession>F2LC67</accession>
<gene>
    <name evidence="2" type="ordered locus">bgla_1g11940</name>
</gene>
<dbReference type="eggNOG" id="ENOG503345E">
    <property type="taxonomic scope" value="Bacteria"/>
</dbReference>
<keyword evidence="1" id="KW-0732">Signal</keyword>
<feature type="signal peptide" evidence="1">
    <location>
        <begin position="1"/>
        <end position="20"/>
    </location>
</feature>
<dbReference type="HOGENOM" id="CLU_128192_0_0_4"/>
<protein>
    <recommendedName>
        <fullName evidence="4">Secreted protein</fullName>
    </recommendedName>
</protein>
<keyword evidence="3" id="KW-1185">Reference proteome</keyword>
<dbReference type="RefSeq" id="WP_013697226.1">
    <property type="nucleotide sequence ID" value="NC_015381.1"/>
</dbReference>
<dbReference type="STRING" id="999541.bgla_1g11940"/>
<dbReference type="EMBL" id="CP002599">
    <property type="protein sequence ID" value="AEA59875.1"/>
    <property type="molecule type" value="Genomic_DNA"/>
</dbReference>
<dbReference type="KEGG" id="bgd:bgla_1g11940"/>
<name>F2LC67_BURGS</name>
<evidence type="ECO:0008006" key="4">
    <source>
        <dbReference type="Google" id="ProtNLM"/>
    </source>
</evidence>
<dbReference type="Proteomes" id="UP000008316">
    <property type="component" value="Chromosome 1"/>
</dbReference>
<feature type="chain" id="PRO_5003285680" description="Secreted protein" evidence="1">
    <location>
        <begin position="21"/>
        <end position="171"/>
    </location>
</feature>
<proteinExistence type="predicted"/>
<reference evidence="2 3" key="1">
    <citation type="journal article" date="2011" name="J. Bacteriol.">
        <title>Complete genome sequence of Burkholderia gladioli BSR3.</title>
        <authorList>
            <person name="Seo Y.S."/>
            <person name="Lim J."/>
            <person name="Choi B.S."/>
            <person name="Kim H."/>
            <person name="Goo E."/>
            <person name="Lee B."/>
            <person name="Lim J.S."/>
            <person name="Choi I.Y."/>
            <person name="Moon J.S."/>
            <person name="Kim J."/>
            <person name="Hwang I."/>
        </authorList>
    </citation>
    <scope>NUCLEOTIDE SEQUENCE [LARGE SCALE GENOMIC DNA]</scope>
    <source>
        <strain evidence="2 3">BSR3</strain>
    </source>
</reference>
<evidence type="ECO:0000313" key="2">
    <source>
        <dbReference type="EMBL" id="AEA59875.1"/>
    </source>
</evidence>
<evidence type="ECO:0000313" key="3">
    <source>
        <dbReference type="Proteomes" id="UP000008316"/>
    </source>
</evidence>